<sequence>MGRKGTVVAGLTAPAGVAATAVNAATPAGENSKRAANKRAAGGVAPGADEGAAQGMRTEQLKQRKKPRLQHQKVQQELQLMHAETEIQQDYDHEEKKLQQNGQPEEKQKLHQPRMKRQQPREGRHYKRQELLMNECGEEHSATDCQSHSEGTMSAAIEATPQPTACGAPDSSLGGADTPEGATEADRAAAIDAAAAADPYLLEDADYLRRETRWLNRQRVLLLGSRGISARSRHLIEDFKKLLPHHKCNSVVYLEQRKNDALLHVVKVPLGPTLIARLMNVETLNEVRLSGNCLLYSRPLLIFGAEFDREPHFKVLKELFLQVFGTPRNHPKSKPFFDHVMSFFVADSRIWFRHYQIAPMVMGEGGDANNPHRQTFIEIGPRFVLDPVKILEGSFCGKTLWRNVEFVRTRDLMRPRRLREALDFARRQGQKDKRRLYLESIVESEPKNMLATEDVFGADAVKGKQNQRLHNPRSHS</sequence>
<feature type="domain" description="Brix" evidence="6">
    <location>
        <begin position="218"/>
        <end position="396"/>
    </location>
</feature>
<evidence type="ECO:0000256" key="2">
    <source>
        <dbReference type="ARBA" id="ARBA00006369"/>
    </source>
</evidence>
<reference evidence="7" key="1">
    <citation type="submission" date="2013-10" db="EMBL/GenBank/DDBJ databases">
        <title>Genomic analysis of the causative agents of coccidiosis in chickens.</title>
        <authorList>
            <person name="Reid A.J."/>
            <person name="Blake D."/>
            <person name="Billington K."/>
            <person name="Browne H."/>
            <person name="Dunn M."/>
            <person name="Hung S."/>
            <person name="Kawahara F."/>
            <person name="Miranda-Saavedra D."/>
            <person name="Mourier T."/>
            <person name="Nagra H."/>
            <person name="Otto T.D."/>
            <person name="Rawlings N."/>
            <person name="Sanchez A."/>
            <person name="Sanders M."/>
            <person name="Subramaniam C."/>
            <person name="Tay Y."/>
            <person name="Dear P."/>
            <person name="Doerig C."/>
            <person name="Gruber A."/>
            <person name="Parkinson J."/>
            <person name="Shirley M."/>
            <person name="Wan K.L."/>
            <person name="Berriman M."/>
            <person name="Tomley F."/>
            <person name="Pain A."/>
        </authorList>
    </citation>
    <scope>NUCLEOTIDE SEQUENCE [LARGE SCALE GENOMIC DNA]</scope>
    <source>
        <strain evidence="7">Houghton</strain>
    </source>
</reference>
<dbReference type="Pfam" id="PF04427">
    <property type="entry name" value="Brix"/>
    <property type="match status" value="1"/>
</dbReference>
<name>U6G5P6_9EIME</name>
<dbReference type="GO" id="GO:0006364">
    <property type="term" value="P:rRNA processing"/>
    <property type="evidence" value="ECO:0007669"/>
    <property type="project" value="InterPro"/>
</dbReference>
<feature type="region of interest" description="Disordered" evidence="5">
    <location>
        <begin position="25"/>
        <end position="124"/>
    </location>
</feature>
<feature type="compositionally biased region" description="Basic and acidic residues" evidence="5">
    <location>
        <begin position="90"/>
        <end position="109"/>
    </location>
</feature>
<evidence type="ECO:0000256" key="3">
    <source>
        <dbReference type="ARBA" id="ARBA00022517"/>
    </source>
</evidence>
<dbReference type="PANTHER" id="PTHR13634:SF0">
    <property type="entry name" value="RIBOSOME BIOGENESIS PROTEIN BRX1 HOMOLOG"/>
    <property type="match status" value="1"/>
</dbReference>
<evidence type="ECO:0000313" key="7">
    <source>
        <dbReference type="EMBL" id="CDI73964.1"/>
    </source>
</evidence>
<dbReference type="OrthoDB" id="1638493at2759"/>
<evidence type="ECO:0000259" key="6">
    <source>
        <dbReference type="PROSITE" id="PS50833"/>
    </source>
</evidence>
<evidence type="ECO:0000256" key="4">
    <source>
        <dbReference type="ARBA" id="ARBA00023242"/>
    </source>
</evidence>
<dbReference type="InterPro" id="IPR007109">
    <property type="entry name" value="Brix"/>
</dbReference>
<accession>U6G5P6</accession>
<dbReference type="GO" id="GO:0000027">
    <property type="term" value="P:ribosomal large subunit assembly"/>
    <property type="evidence" value="ECO:0007669"/>
    <property type="project" value="TreeGrafter"/>
</dbReference>
<dbReference type="VEuPathDB" id="ToxoDB:EPH_0009460"/>
<dbReference type="SMART" id="SM00879">
    <property type="entry name" value="Brix"/>
    <property type="match status" value="1"/>
</dbReference>
<dbReference type="PANTHER" id="PTHR13634">
    <property type="entry name" value="RIBOSOME BIOGENESIS PROTEIN BRIX"/>
    <property type="match status" value="1"/>
</dbReference>
<protein>
    <submittedName>
        <fullName evidence="7">Ribosome biogenesis protein brix, putative</fullName>
    </submittedName>
</protein>
<reference evidence="7" key="2">
    <citation type="submission" date="2013-10" db="EMBL/GenBank/DDBJ databases">
        <authorList>
            <person name="Aslett M."/>
        </authorList>
    </citation>
    <scope>NUCLEOTIDE SEQUENCE [LARGE SCALE GENOMIC DNA]</scope>
    <source>
        <strain evidence="7">Houghton</strain>
    </source>
</reference>
<keyword evidence="4" id="KW-0539">Nucleus</keyword>
<proteinExistence type="inferred from homology"/>
<keyword evidence="8" id="KW-1185">Reference proteome</keyword>
<dbReference type="PROSITE" id="PS50833">
    <property type="entry name" value="BRIX"/>
    <property type="match status" value="1"/>
</dbReference>
<comment type="similarity">
    <text evidence="2">Belongs to the BRX1 family.</text>
</comment>
<dbReference type="Proteomes" id="UP000018201">
    <property type="component" value="Unassembled WGS sequence"/>
</dbReference>
<comment type="subcellular location">
    <subcellularLocation>
        <location evidence="1">Nucleus</location>
        <location evidence="1">Nucleolus</location>
    </subcellularLocation>
</comment>
<evidence type="ECO:0000313" key="8">
    <source>
        <dbReference type="Proteomes" id="UP000018201"/>
    </source>
</evidence>
<gene>
    <name evidence="7" type="ORF">EPH_0009460</name>
</gene>
<dbReference type="EMBL" id="HG689324">
    <property type="protein sequence ID" value="CDI73964.1"/>
    <property type="molecule type" value="Genomic_DNA"/>
</dbReference>
<dbReference type="SUPFAM" id="SSF52954">
    <property type="entry name" value="Class II aaRS ABD-related"/>
    <property type="match status" value="1"/>
</dbReference>
<dbReference type="GO" id="GO:0005730">
    <property type="term" value="C:nucleolus"/>
    <property type="evidence" value="ECO:0007669"/>
    <property type="project" value="UniProtKB-SubCell"/>
</dbReference>
<dbReference type="GO" id="GO:0019843">
    <property type="term" value="F:rRNA binding"/>
    <property type="evidence" value="ECO:0007669"/>
    <property type="project" value="InterPro"/>
</dbReference>
<evidence type="ECO:0000256" key="1">
    <source>
        <dbReference type="ARBA" id="ARBA00004604"/>
    </source>
</evidence>
<dbReference type="InterPro" id="IPR026532">
    <property type="entry name" value="BRX1"/>
</dbReference>
<organism evidence="7 8">
    <name type="scientific">Eimeria praecox</name>
    <dbReference type="NCBI Taxonomy" id="51316"/>
    <lineage>
        <taxon>Eukaryota</taxon>
        <taxon>Sar</taxon>
        <taxon>Alveolata</taxon>
        <taxon>Apicomplexa</taxon>
        <taxon>Conoidasida</taxon>
        <taxon>Coccidia</taxon>
        <taxon>Eucoccidiorida</taxon>
        <taxon>Eimeriorina</taxon>
        <taxon>Eimeriidae</taxon>
        <taxon>Eimeria</taxon>
    </lineage>
</organism>
<dbReference type="AlphaFoldDB" id="U6G5P6"/>
<evidence type="ECO:0000256" key="5">
    <source>
        <dbReference type="SAM" id="MobiDB-lite"/>
    </source>
</evidence>
<keyword evidence="3" id="KW-0690">Ribosome biogenesis</keyword>